<reference evidence="2 3" key="1">
    <citation type="submission" date="2018-08" db="EMBL/GenBank/DDBJ databases">
        <title>A genome reference for cultivated species of the human gut microbiota.</title>
        <authorList>
            <person name="Zou Y."/>
            <person name="Xue W."/>
            <person name="Luo G."/>
        </authorList>
    </citation>
    <scope>NUCLEOTIDE SEQUENCE [LARGE SCALE GENOMIC DNA]</scope>
    <source>
        <strain evidence="2 3">AF27-4BH</strain>
    </source>
</reference>
<dbReference type="Proteomes" id="UP000286137">
    <property type="component" value="Unassembled WGS sequence"/>
</dbReference>
<proteinExistence type="predicted"/>
<organism evidence="2 3">
    <name type="scientific">Mediterraneibacter gnavus</name>
    <name type="common">Ruminococcus gnavus</name>
    <dbReference type="NCBI Taxonomy" id="33038"/>
    <lineage>
        <taxon>Bacteria</taxon>
        <taxon>Bacillati</taxon>
        <taxon>Bacillota</taxon>
        <taxon>Clostridia</taxon>
        <taxon>Lachnospirales</taxon>
        <taxon>Lachnospiraceae</taxon>
        <taxon>Mediterraneibacter</taxon>
    </lineage>
</organism>
<dbReference type="RefSeq" id="WP_118014703.1">
    <property type="nucleotide sequence ID" value="NZ_QRTJ01000127.1"/>
</dbReference>
<gene>
    <name evidence="2" type="ORF">DWY88_18960</name>
</gene>
<evidence type="ECO:0000259" key="1">
    <source>
        <dbReference type="Pfam" id="PF13358"/>
    </source>
</evidence>
<name>A0A412BL29_MEDGN</name>
<evidence type="ECO:0000313" key="3">
    <source>
        <dbReference type="Proteomes" id="UP000286137"/>
    </source>
</evidence>
<dbReference type="NCBIfam" id="NF033545">
    <property type="entry name" value="transpos_IS630"/>
    <property type="match status" value="1"/>
</dbReference>
<sequence>MHRLAKMLSVEPKKNKLRPHKNEYWCIPSREDAEFIACMEDVLDVYELPYNPQRPVVCMDEKPYQLLGEARSPLPMRPGNDQKVDSEYVRNGTCSIFAFVEPLGGAHHVSVREHRTAIDWAEEIKYLADVMYPDVEKIILVMDNLNTHKPASLYKRYPADEARRIMKRLEIHYTPKHGSWLDIAEIELNVMTRQCLNRRIDNISNLRKELSAWEVERNTVAAKVNWQFRTEDARIKLNSLYPTFTTASE</sequence>
<dbReference type="InterPro" id="IPR038717">
    <property type="entry name" value="Tc1-like_DDE_dom"/>
</dbReference>
<dbReference type="EMBL" id="QRTJ01000127">
    <property type="protein sequence ID" value="RGQ56073.1"/>
    <property type="molecule type" value="Genomic_DNA"/>
</dbReference>
<feature type="domain" description="Tc1-like transposase DDE" evidence="1">
    <location>
        <begin position="55"/>
        <end position="207"/>
    </location>
</feature>
<dbReference type="Pfam" id="PF13358">
    <property type="entry name" value="DDE_3"/>
    <property type="match status" value="1"/>
</dbReference>
<evidence type="ECO:0000313" key="2">
    <source>
        <dbReference type="EMBL" id="RGQ56073.1"/>
    </source>
</evidence>
<comment type="caution">
    <text evidence="2">The sequence shown here is derived from an EMBL/GenBank/DDBJ whole genome shotgun (WGS) entry which is preliminary data.</text>
</comment>
<accession>A0A412BL29</accession>
<dbReference type="InterPro" id="IPR047655">
    <property type="entry name" value="Transpos_IS630-like"/>
</dbReference>
<protein>
    <submittedName>
        <fullName evidence="2">IS630 family transposase</fullName>
    </submittedName>
</protein>
<dbReference type="AlphaFoldDB" id="A0A412BL29"/>